<evidence type="ECO:0000256" key="1">
    <source>
        <dbReference type="RuleBase" id="RU000411"/>
    </source>
</evidence>
<dbReference type="InterPro" id="IPR042178">
    <property type="entry name" value="Serpin_sf_1"/>
</dbReference>
<keyword evidence="3" id="KW-0732">Signal</keyword>
<evidence type="ECO:0000256" key="3">
    <source>
        <dbReference type="SAM" id="SignalP"/>
    </source>
</evidence>
<organism evidence="5 6">
    <name type="scientific">Jutongia huaianensis</name>
    <dbReference type="NCBI Taxonomy" id="2763668"/>
    <lineage>
        <taxon>Bacteria</taxon>
        <taxon>Bacillati</taxon>
        <taxon>Bacillota</taxon>
        <taxon>Clostridia</taxon>
        <taxon>Lachnospirales</taxon>
        <taxon>Lachnospiraceae</taxon>
        <taxon>Jutongia</taxon>
    </lineage>
</organism>
<dbReference type="Proteomes" id="UP000606193">
    <property type="component" value="Unassembled WGS sequence"/>
</dbReference>
<reference evidence="5 6" key="1">
    <citation type="submission" date="2020-08" db="EMBL/GenBank/DDBJ databases">
        <title>Genome public.</title>
        <authorList>
            <person name="Liu C."/>
            <person name="Sun Q."/>
        </authorList>
    </citation>
    <scope>NUCLEOTIDE SEQUENCE [LARGE SCALE GENOMIC DNA]</scope>
    <source>
        <strain evidence="5 6">NSJ-37</strain>
    </source>
</reference>
<evidence type="ECO:0000256" key="2">
    <source>
        <dbReference type="SAM" id="MobiDB-lite"/>
    </source>
</evidence>
<sequence length="493" mass="55443">MKYWRRKQFLAVLMVFSLIGTAGCGRVSGTGPNGRGVEEKESAVPEENGGKATPVNSSESKGGTEIRVNDEDEITESDFKKQYQSYCEASISKFLQLNWGENPGQGTVLYSPVNLYMALGMLSEMGDGETRLQLQDGLSGLDEEAAVKNHMCVSSEEQQRKGNGRQTMIRQTSQWLYGKAASGVCSFGNSVWFSDRYDFSDRIKDILENNYDAKYDSGRMGDPAFDEKIQKWLDHQTGGKLRKKISSNIKTKPDMAMLLLSAANFKDEWEEPIFDRKDTGKDTFYGRNYYTCGNTTEEEKLDKVTCDFMNTSWNGLCVENKHFQAVSIPMKNTRMTLVLPRKGISFDKVSSTERIKEIIELCDPESPKWKQGLVKLSLPKLQFQSDLDLIPMLQEMGIKDAFQVENADFGRVWKEKEPETSVPDLYVSKARQAGAVKVDENGCSVASYTEIAITESMMIPDIQMTMKCNRPFIIIVSDEKGIPLFVGAVSRIE</sequence>
<evidence type="ECO:0000313" key="6">
    <source>
        <dbReference type="Proteomes" id="UP000606193"/>
    </source>
</evidence>
<dbReference type="InterPro" id="IPR036186">
    <property type="entry name" value="Serpin_sf"/>
</dbReference>
<comment type="caution">
    <text evidence="5">The sequence shown here is derived from an EMBL/GenBank/DDBJ whole genome shotgun (WGS) entry which is preliminary data.</text>
</comment>
<dbReference type="InterPro" id="IPR023796">
    <property type="entry name" value="Serpin_dom"/>
</dbReference>
<evidence type="ECO:0000259" key="4">
    <source>
        <dbReference type="SMART" id="SM00093"/>
    </source>
</evidence>
<dbReference type="EMBL" id="JACRSX010000012">
    <property type="protein sequence ID" value="MBC8562807.1"/>
    <property type="molecule type" value="Genomic_DNA"/>
</dbReference>
<dbReference type="PROSITE" id="PS00284">
    <property type="entry name" value="SERPIN"/>
    <property type="match status" value="1"/>
</dbReference>
<name>A0ABR7N401_9FIRM</name>
<feature type="signal peptide" evidence="3">
    <location>
        <begin position="1"/>
        <end position="22"/>
    </location>
</feature>
<dbReference type="InterPro" id="IPR000215">
    <property type="entry name" value="Serpin_fam"/>
</dbReference>
<dbReference type="Pfam" id="PF00079">
    <property type="entry name" value="Serpin"/>
    <property type="match status" value="1"/>
</dbReference>
<feature type="region of interest" description="Disordered" evidence="2">
    <location>
        <begin position="28"/>
        <end position="73"/>
    </location>
</feature>
<keyword evidence="6" id="KW-1185">Reference proteome</keyword>
<dbReference type="Gene3D" id="2.30.39.10">
    <property type="entry name" value="Alpha-1-antitrypsin, domain 1"/>
    <property type="match status" value="1"/>
</dbReference>
<comment type="similarity">
    <text evidence="1">Belongs to the serpin family.</text>
</comment>
<protein>
    <recommendedName>
        <fullName evidence="4">Serpin domain-containing protein</fullName>
    </recommendedName>
</protein>
<dbReference type="InterPro" id="IPR023795">
    <property type="entry name" value="Serpin_CS"/>
</dbReference>
<dbReference type="InterPro" id="IPR042185">
    <property type="entry name" value="Serpin_sf_2"/>
</dbReference>
<proteinExistence type="inferred from homology"/>
<gene>
    <name evidence="5" type="ORF">H8704_09240</name>
</gene>
<dbReference type="PANTHER" id="PTHR11461:SF211">
    <property type="entry name" value="GH10112P-RELATED"/>
    <property type="match status" value="1"/>
</dbReference>
<evidence type="ECO:0000313" key="5">
    <source>
        <dbReference type="EMBL" id="MBC8562807.1"/>
    </source>
</evidence>
<dbReference type="SUPFAM" id="SSF56574">
    <property type="entry name" value="Serpins"/>
    <property type="match status" value="1"/>
</dbReference>
<dbReference type="Gene3D" id="3.30.497.10">
    <property type="entry name" value="Antithrombin, subunit I, domain 2"/>
    <property type="match status" value="1"/>
</dbReference>
<feature type="domain" description="Serpin" evidence="4">
    <location>
        <begin position="92"/>
        <end position="492"/>
    </location>
</feature>
<dbReference type="SMART" id="SM00093">
    <property type="entry name" value="SERPIN"/>
    <property type="match status" value="1"/>
</dbReference>
<dbReference type="RefSeq" id="WP_249298070.1">
    <property type="nucleotide sequence ID" value="NZ_JACRSX010000012.1"/>
</dbReference>
<feature type="chain" id="PRO_5046225777" description="Serpin domain-containing protein" evidence="3">
    <location>
        <begin position="23"/>
        <end position="493"/>
    </location>
</feature>
<dbReference type="PANTHER" id="PTHR11461">
    <property type="entry name" value="SERINE PROTEASE INHIBITOR, SERPIN"/>
    <property type="match status" value="1"/>
</dbReference>
<accession>A0ABR7N401</accession>
<dbReference type="PROSITE" id="PS51257">
    <property type="entry name" value="PROKAR_LIPOPROTEIN"/>
    <property type="match status" value="1"/>
</dbReference>